<dbReference type="EMBL" id="JAAIUW010000006">
    <property type="protein sequence ID" value="KAF7827178.1"/>
    <property type="molecule type" value="Genomic_DNA"/>
</dbReference>
<dbReference type="AlphaFoldDB" id="A0A834WN91"/>
<accession>A0A834WN91</accession>
<dbReference type="Proteomes" id="UP000634136">
    <property type="component" value="Unassembled WGS sequence"/>
</dbReference>
<evidence type="ECO:0000313" key="2">
    <source>
        <dbReference type="Proteomes" id="UP000634136"/>
    </source>
</evidence>
<comment type="caution">
    <text evidence="1">The sequence shown here is derived from an EMBL/GenBank/DDBJ whole genome shotgun (WGS) entry which is preliminary data.</text>
</comment>
<proteinExistence type="predicted"/>
<evidence type="ECO:0000313" key="1">
    <source>
        <dbReference type="EMBL" id="KAF7827178.1"/>
    </source>
</evidence>
<name>A0A834WN91_9FABA</name>
<protein>
    <submittedName>
        <fullName evidence="1">Uncharacterized protein</fullName>
    </submittedName>
</protein>
<organism evidence="1 2">
    <name type="scientific">Senna tora</name>
    <dbReference type="NCBI Taxonomy" id="362788"/>
    <lineage>
        <taxon>Eukaryota</taxon>
        <taxon>Viridiplantae</taxon>
        <taxon>Streptophyta</taxon>
        <taxon>Embryophyta</taxon>
        <taxon>Tracheophyta</taxon>
        <taxon>Spermatophyta</taxon>
        <taxon>Magnoliopsida</taxon>
        <taxon>eudicotyledons</taxon>
        <taxon>Gunneridae</taxon>
        <taxon>Pentapetalae</taxon>
        <taxon>rosids</taxon>
        <taxon>fabids</taxon>
        <taxon>Fabales</taxon>
        <taxon>Fabaceae</taxon>
        <taxon>Caesalpinioideae</taxon>
        <taxon>Cassia clade</taxon>
        <taxon>Senna</taxon>
    </lineage>
</organism>
<keyword evidence="2" id="KW-1185">Reference proteome</keyword>
<gene>
    <name evidence="1" type="ORF">G2W53_018342</name>
</gene>
<reference evidence="1" key="1">
    <citation type="submission" date="2020-09" db="EMBL/GenBank/DDBJ databases">
        <title>Genome-Enabled Discovery of Anthraquinone Biosynthesis in Senna tora.</title>
        <authorList>
            <person name="Kang S.-H."/>
            <person name="Pandey R.P."/>
            <person name="Lee C.-M."/>
            <person name="Sim J.-S."/>
            <person name="Jeong J.-T."/>
            <person name="Choi B.-S."/>
            <person name="Jung M."/>
            <person name="Ginzburg D."/>
            <person name="Zhao K."/>
            <person name="Won S.Y."/>
            <person name="Oh T.-J."/>
            <person name="Yu Y."/>
            <person name="Kim N.-H."/>
            <person name="Lee O.R."/>
            <person name="Lee T.-H."/>
            <person name="Bashyal P."/>
            <person name="Kim T.-S."/>
            <person name="Lee W.-H."/>
            <person name="Kawkins C."/>
            <person name="Kim C.-K."/>
            <person name="Kim J.S."/>
            <person name="Ahn B.O."/>
            <person name="Rhee S.Y."/>
            <person name="Sohng J.K."/>
        </authorList>
    </citation>
    <scope>NUCLEOTIDE SEQUENCE</scope>
    <source>
        <tissue evidence="1">Leaf</tissue>
    </source>
</reference>
<sequence length="54" mass="6008">MIETTFPTKITAMAVVNGGCDWRLAGVIQWWRSKMKMMNQSEEAGNGKEGGRGF</sequence>